<feature type="transmembrane region" description="Helical" evidence="1">
    <location>
        <begin position="93"/>
        <end position="110"/>
    </location>
</feature>
<keyword evidence="1" id="KW-0812">Transmembrane</keyword>
<dbReference type="AlphaFoldDB" id="A0A1F8F2N6"/>
<evidence type="ECO:0000256" key="1">
    <source>
        <dbReference type="SAM" id="Phobius"/>
    </source>
</evidence>
<name>A0A1F8F2N6_9BACT</name>
<sequence>MINVDSNLLNYIKDAKAKGASNDLIKQVLLGNGWQEQQINDVFTLAESQNAPKPPVLESPPPQTSVAPITQVNQESLQIKQVQTDYNSPYSKLIFVVLLSSLLILTNNIIKDVNNEFAPYGGALSSVSGYRYCYSGSDCSEIRIIENQYKFYHDSHINKRLIADAFIVLPFWAVTFLLNLAFHEKRKKLLILLYPYYVTSGWLLIRLLFDVSQFILDKSAALGVYIVLIILALVLTGSVIVFQKYFHKNKITT</sequence>
<keyword evidence="1" id="KW-1133">Transmembrane helix</keyword>
<accession>A0A1F8F2N6</accession>
<protein>
    <submittedName>
        <fullName evidence="2">Uncharacterized protein</fullName>
    </submittedName>
</protein>
<comment type="caution">
    <text evidence="2">The sequence shown here is derived from an EMBL/GenBank/DDBJ whole genome shotgun (WGS) entry which is preliminary data.</text>
</comment>
<keyword evidence="1" id="KW-0472">Membrane</keyword>
<organism evidence="2 3">
    <name type="scientific">Candidatus Yanofskybacteria bacterium RIFCSPHIGHO2_02_FULL_38_22b</name>
    <dbReference type="NCBI Taxonomy" id="1802673"/>
    <lineage>
        <taxon>Bacteria</taxon>
        <taxon>Candidatus Yanofskyibacteriota</taxon>
    </lineage>
</organism>
<feature type="transmembrane region" description="Helical" evidence="1">
    <location>
        <begin position="189"/>
        <end position="209"/>
    </location>
</feature>
<evidence type="ECO:0000313" key="2">
    <source>
        <dbReference type="EMBL" id="OGN07395.1"/>
    </source>
</evidence>
<gene>
    <name evidence="2" type="ORF">A3B86_01445</name>
</gene>
<reference evidence="2 3" key="1">
    <citation type="journal article" date="2016" name="Nat. Commun.">
        <title>Thousands of microbial genomes shed light on interconnected biogeochemical processes in an aquifer system.</title>
        <authorList>
            <person name="Anantharaman K."/>
            <person name="Brown C.T."/>
            <person name="Hug L.A."/>
            <person name="Sharon I."/>
            <person name="Castelle C.J."/>
            <person name="Probst A.J."/>
            <person name="Thomas B.C."/>
            <person name="Singh A."/>
            <person name="Wilkins M.J."/>
            <person name="Karaoz U."/>
            <person name="Brodie E.L."/>
            <person name="Williams K.H."/>
            <person name="Hubbard S.S."/>
            <person name="Banfield J.F."/>
        </authorList>
    </citation>
    <scope>NUCLEOTIDE SEQUENCE [LARGE SCALE GENOMIC DNA]</scope>
</reference>
<dbReference type="EMBL" id="MGJN01000007">
    <property type="protein sequence ID" value="OGN07395.1"/>
    <property type="molecule type" value="Genomic_DNA"/>
</dbReference>
<dbReference type="Proteomes" id="UP000176834">
    <property type="component" value="Unassembled WGS sequence"/>
</dbReference>
<feature type="transmembrane region" description="Helical" evidence="1">
    <location>
        <begin position="161"/>
        <end position="182"/>
    </location>
</feature>
<proteinExistence type="predicted"/>
<feature type="transmembrane region" description="Helical" evidence="1">
    <location>
        <begin position="221"/>
        <end position="242"/>
    </location>
</feature>
<evidence type="ECO:0000313" key="3">
    <source>
        <dbReference type="Proteomes" id="UP000176834"/>
    </source>
</evidence>